<gene>
    <name evidence="6" type="ORF">DI563_00635</name>
</gene>
<dbReference type="InterPro" id="IPR005119">
    <property type="entry name" value="LysR_subst-bd"/>
</dbReference>
<sequence length="310" mass="33239">MDASAFEYFHTVACTGSISRAAGELGMEPSTLTRHIGRLEQDVGVKLFHRSGRGMVLTDAGTLLLKEASKVVETIAHTRRVAADLAAEGPSQIVIAAQPTIAQLCFGAMTSVLRDRYPRARIRVTEGFGHELVGWLQEGKVDVALLYVPGQTPIVDYELLLQEPLHCILPPGHMAPPAPVDSSAVIDLPLVLPSTPQGLRALAEGWAQRQGKRLAIAVECDGSTYMTRRLVQAGLGCSLLPLAAVQEDVARGLLQAVRVEGRDALRAVALATAQNRPAVTDLRQITRLLRDVVAELVATGQWPGVDRMAG</sequence>
<dbReference type="InterPro" id="IPR000847">
    <property type="entry name" value="LysR_HTH_N"/>
</dbReference>
<dbReference type="FunFam" id="1.10.10.10:FF:000001">
    <property type="entry name" value="LysR family transcriptional regulator"/>
    <property type="match status" value="1"/>
</dbReference>
<dbReference type="InterPro" id="IPR036390">
    <property type="entry name" value="WH_DNA-bd_sf"/>
</dbReference>
<dbReference type="GO" id="GO:0000976">
    <property type="term" value="F:transcription cis-regulatory region binding"/>
    <property type="evidence" value="ECO:0007669"/>
    <property type="project" value="TreeGrafter"/>
</dbReference>
<dbReference type="GO" id="GO:0003700">
    <property type="term" value="F:DNA-binding transcription factor activity"/>
    <property type="evidence" value="ECO:0007669"/>
    <property type="project" value="InterPro"/>
</dbReference>
<dbReference type="EMBL" id="QFPP01000002">
    <property type="protein sequence ID" value="PZQ78337.1"/>
    <property type="molecule type" value="Genomic_DNA"/>
</dbReference>
<organism evidence="6 7">
    <name type="scientific">Variovorax paradoxus</name>
    <dbReference type="NCBI Taxonomy" id="34073"/>
    <lineage>
        <taxon>Bacteria</taxon>
        <taxon>Pseudomonadati</taxon>
        <taxon>Pseudomonadota</taxon>
        <taxon>Betaproteobacteria</taxon>
        <taxon>Burkholderiales</taxon>
        <taxon>Comamonadaceae</taxon>
        <taxon>Variovorax</taxon>
    </lineage>
</organism>
<evidence type="ECO:0000256" key="2">
    <source>
        <dbReference type="ARBA" id="ARBA00023015"/>
    </source>
</evidence>
<dbReference type="Pfam" id="PF03466">
    <property type="entry name" value="LysR_substrate"/>
    <property type="match status" value="1"/>
</dbReference>
<dbReference type="PANTHER" id="PTHR30126:SF39">
    <property type="entry name" value="HTH-TYPE TRANSCRIPTIONAL REGULATOR CYSL"/>
    <property type="match status" value="1"/>
</dbReference>
<dbReference type="SUPFAM" id="SSF46785">
    <property type="entry name" value="Winged helix' DNA-binding domain"/>
    <property type="match status" value="1"/>
</dbReference>
<dbReference type="Pfam" id="PF00126">
    <property type="entry name" value="HTH_1"/>
    <property type="match status" value="1"/>
</dbReference>
<evidence type="ECO:0000313" key="7">
    <source>
        <dbReference type="Proteomes" id="UP000249135"/>
    </source>
</evidence>
<evidence type="ECO:0000256" key="1">
    <source>
        <dbReference type="ARBA" id="ARBA00009437"/>
    </source>
</evidence>
<accession>A0A2W5S6E8</accession>
<evidence type="ECO:0000259" key="5">
    <source>
        <dbReference type="PROSITE" id="PS50931"/>
    </source>
</evidence>
<keyword evidence="3" id="KW-0238">DNA-binding</keyword>
<dbReference type="InterPro" id="IPR036388">
    <property type="entry name" value="WH-like_DNA-bd_sf"/>
</dbReference>
<dbReference type="Proteomes" id="UP000249135">
    <property type="component" value="Unassembled WGS sequence"/>
</dbReference>
<comment type="similarity">
    <text evidence="1">Belongs to the LysR transcriptional regulatory family.</text>
</comment>
<reference evidence="6 7" key="1">
    <citation type="submission" date="2017-08" db="EMBL/GenBank/DDBJ databases">
        <title>Infants hospitalized years apart are colonized by the same room-sourced microbial strains.</title>
        <authorList>
            <person name="Brooks B."/>
            <person name="Olm M.R."/>
            <person name="Firek B.A."/>
            <person name="Baker R."/>
            <person name="Thomas B.C."/>
            <person name="Morowitz M.J."/>
            <person name="Banfield J.F."/>
        </authorList>
    </citation>
    <scope>NUCLEOTIDE SEQUENCE [LARGE SCALE GENOMIC DNA]</scope>
    <source>
        <strain evidence="6">S2_005_003_R2_41</strain>
    </source>
</reference>
<keyword evidence="4" id="KW-0804">Transcription</keyword>
<dbReference type="PANTHER" id="PTHR30126">
    <property type="entry name" value="HTH-TYPE TRANSCRIPTIONAL REGULATOR"/>
    <property type="match status" value="1"/>
</dbReference>
<protein>
    <submittedName>
        <fullName evidence="6">LysR family transcriptional regulator</fullName>
    </submittedName>
</protein>
<name>A0A2W5S6E8_VARPD</name>
<dbReference type="Gene3D" id="1.10.10.10">
    <property type="entry name" value="Winged helix-like DNA-binding domain superfamily/Winged helix DNA-binding domain"/>
    <property type="match status" value="1"/>
</dbReference>
<dbReference type="SUPFAM" id="SSF53850">
    <property type="entry name" value="Periplasmic binding protein-like II"/>
    <property type="match status" value="1"/>
</dbReference>
<comment type="caution">
    <text evidence="6">The sequence shown here is derived from an EMBL/GenBank/DDBJ whole genome shotgun (WGS) entry which is preliminary data.</text>
</comment>
<evidence type="ECO:0000256" key="4">
    <source>
        <dbReference type="ARBA" id="ARBA00023163"/>
    </source>
</evidence>
<keyword evidence="2" id="KW-0805">Transcription regulation</keyword>
<evidence type="ECO:0000256" key="3">
    <source>
        <dbReference type="ARBA" id="ARBA00023125"/>
    </source>
</evidence>
<dbReference type="AlphaFoldDB" id="A0A2W5S6E8"/>
<evidence type="ECO:0000313" key="6">
    <source>
        <dbReference type="EMBL" id="PZQ78337.1"/>
    </source>
</evidence>
<dbReference type="Gene3D" id="3.40.190.10">
    <property type="entry name" value="Periplasmic binding protein-like II"/>
    <property type="match status" value="2"/>
</dbReference>
<feature type="domain" description="HTH lysR-type" evidence="5">
    <location>
        <begin position="1"/>
        <end position="58"/>
    </location>
</feature>
<dbReference type="PROSITE" id="PS50931">
    <property type="entry name" value="HTH_LYSR"/>
    <property type="match status" value="1"/>
</dbReference>
<proteinExistence type="inferred from homology"/>